<dbReference type="EMBL" id="UINC01027207">
    <property type="protein sequence ID" value="SVB06066.1"/>
    <property type="molecule type" value="Genomic_DNA"/>
</dbReference>
<sequence length="153" mass="16518">MLAKGWSVATAESCTGGWIAKVLTDVPGCSQWFGWGFVTYADEAKERMLHVPKEVLDHYGAVSCETARSMAEGARDATQAQLAVAVTGIAGPEGGSKEKPVGTVWFGWTDPGGFYAECRHFEGDRENIRRESVAHAIRLLLRVVNGSSGSQRD</sequence>
<dbReference type="Pfam" id="PF02464">
    <property type="entry name" value="CinA"/>
    <property type="match status" value="1"/>
</dbReference>
<proteinExistence type="predicted"/>
<name>A0A382AWY7_9ZZZZ</name>
<dbReference type="SUPFAM" id="SSF142433">
    <property type="entry name" value="CinA-like"/>
    <property type="match status" value="1"/>
</dbReference>
<dbReference type="NCBIfam" id="TIGR00199">
    <property type="entry name" value="PncC_domain"/>
    <property type="match status" value="1"/>
</dbReference>
<organism evidence="2">
    <name type="scientific">marine metagenome</name>
    <dbReference type="NCBI Taxonomy" id="408172"/>
    <lineage>
        <taxon>unclassified sequences</taxon>
        <taxon>metagenomes</taxon>
        <taxon>ecological metagenomes</taxon>
    </lineage>
</organism>
<dbReference type="AlphaFoldDB" id="A0A382AWY7"/>
<evidence type="ECO:0000259" key="1">
    <source>
        <dbReference type="Pfam" id="PF02464"/>
    </source>
</evidence>
<feature type="domain" description="CinA C-terminal" evidence="1">
    <location>
        <begin position="3"/>
        <end position="143"/>
    </location>
</feature>
<gene>
    <name evidence="2" type="ORF">METZ01_LOCUS158920</name>
</gene>
<dbReference type="InterPro" id="IPR036653">
    <property type="entry name" value="CinA-like_C"/>
</dbReference>
<evidence type="ECO:0000313" key="2">
    <source>
        <dbReference type="EMBL" id="SVB06066.1"/>
    </source>
</evidence>
<accession>A0A382AWY7</accession>
<dbReference type="InterPro" id="IPR008136">
    <property type="entry name" value="CinA_C"/>
</dbReference>
<reference evidence="2" key="1">
    <citation type="submission" date="2018-05" db="EMBL/GenBank/DDBJ databases">
        <authorList>
            <person name="Lanie J.A."/>
            <person name="Ng W.-L."/>
            <person name="Kazmierczak K.M."/>
            <person name="Andrzejewski T.M."/>
            <person name="Davidsen T.M."/>
            <person name="Wayne K.J."/>
            <person name="Tettelin H."/>
            <person name="Glass J.I."/>
            <person name="Rusch D."/>
            <person name="Podicherti R."/>
            <person name="Tsui H.-C.T."/>
            <person name="Winkler M.E."/>
        </authorList>
    </citation>
    <scope>NUCLEOTIDE SEQUENCE</scope>
</reference>
<dbReference type="Gene3D" id="3.90.950.20">
    <property type="entry name" value="CinA-like"/>
    <property type="match status" value="1"/>
</dbReference>
<protein>
    <recommendedName>
        <fullName evidence="1">CinA C-terminal domain-containing protein</fullName>
    </recommendedName>
</protein>